<comment type="function">
    <text evidence="8 10">Specifically methylates the N3 position of the uracil ring of uridine 1498 (m3U1498) in 16S rRNA. Acts on the fully assembled 30S ribosomal subunit.</text>
</comment>
<dbReference type="EC" id="2.1.1.193" evidence="10"/>
<evidence type="ECO:0000256" key="5">
    <source>
        <dbReference type="ARBA" id="ARBA00022603"/>
    </source>
</evidence>
<proteinExistence type="inferred from homology"/>
<dbReference type="GO" id="GO:0008168">
    <property type="term" value="F:methyltransferase activity"/>
    <property type="evidence" value="ECO:0007669"/>
    <property type="project" value="UniProtKB-KW"/>
</dbReference>
<keyword evidence="13" id="KW-1185">Reference proteome</keyword>
<evidence type="ECO:0000313" key="13">
    <source>
        <dbReference type="Proteomes" id="UP000724686"/>
    </source>
</evidence>
<dbReference type="InterPro" id="IPR029028">
    <property type="entry name" value="Alpha/beta_knot_MTases"/>
</dbReference>
<organism evidence="12 13">
    <name type="scientific">Leptospira ainlahdjerensis</name>
    <dbReference type="NCBI Taxonomy" id="2810033"/>
    <lineage>
        <taxon>Bacteria</taxon>
        <taxon>Pseudomonadati</taxon>
        <taxon>Spirochaetota</taxon>
        <taxon>Spirochaetia</taxon>
        <taxon>Leptospirales</taxon>
        <taxon>Leptospiraceae</taxon>
        <taxon>Leptospira</taxon>
    </lineage>
</organism>
<evidence type="ECO:0000256" key="6">
    <source>
        <dbReference type="ARBA" id="ARBA00022679"/>
    </source>
</evidence>
<dbReference type="Pfam" id="PF04452">
    <property type="entry name" value="Methyltrans_RNA"/>
    <property type="match status" value="1"/>
</dbReference>
<keyword evidence="6 10" id="KW-0808">Transferase</keyword>
<evidence type="ECO:0000256" key="9">
    <source>
        <dbReference type="ARBA" id="ARBA00047944"/>
    </source>
</evidence>
<evidence type="ECO:0000256" key="1">
    <source>
        <dbReference type="ARBA" id="ARBA00004496"/>
    </source>
</evidence>
<dbReference type="SUPFAM" id="SSF75217">
    <property type="entry name" value="alpha/beta knot"/>
    <property type="match status" value="1"/>
</dbReference>
<evidence type="ECO:0000256" key="3">
    <source>
        <dbReference type="ARBA" id="ARBA00022490"/>
    </source>
</evidence>
<reference evidence="12 13" key="1">
    <citation type="submission" date="2021-02" db="EMBL/GenBank/DDBJ databases">
        <title>Leptospira ainlahdjerensis sp. nov., Leptospira ainazelensis sp. nov., Leptospira abararensis sp. nov. and Leptospira chreensis sp. nov., four new species isolated from water sources in Algeria.</title>
        <authorList>
            <person name="Amara Korba A."/>
            <person name="Kainiu M."/>
            <person name="Vincent A.T."/>
            <person name="Mariet J.-F."/>
            <person name="Veyrier F.J."/>
            <person name="Goarant C."/>
            <person name="Picardeau M."/>
        </authorList>
    </citation>
    <scope>NUCLEOTIDE SEQUENCE [LARGE SCALE GENOMIC DNA]</scope>
    <source>
        <strain evidence="12 13">201903070</strain>
    </source>
</reference>
<comment type="similarity">
    <text evidence="2 10">Belongs to the RNA methyltransferase RsmE family.</text>
</comment>
<dbReference type="InterPro" id="IPR006700">
    <property type="entry name" value="RsmE"/>
</dbReference>
<dbReference type="NCBIfam" id="TIGR00046">
    <property type="entry name" value="RsmE family RNA methyltransferase"/>
    <property type="match status" value="1"/>
</dbReference>
<comment type="caution">
    <text evidence="12">The sequence shown here is derived from an EMBL/GenBank/DDBJ whole genome shotgun (WGS) entry which is preliminary data.</text>
</comment>
<dbReference type="CDD" id="cd18084">
    <property type="entry name" value="RsmE-like"/>
    <property type="match status" value="1"/>
</dbReference>
<name>A0ABS2UHM0_9LEPT</name>
<dbReference type="NCBIfam" id="NF008699">
    <property type="entry name" value="PRK11713.5-2"/>
    <property type="match status" value="1"/>
</dbReference>
<evidence type="ECO:0000256" key="8">
    <source>
        <dbReference type="ARBA" id="ARBA00025699"/>
    </source>
</evidence>
<evidence type="ECO:0000256" key="2">
    <source>
        <dbReference type="ARBA" id="ARBA00005528"/>
    </source>
</evidence>
<evidence type="ECO:0000259" key="11">
    <source>
        <dbReference type="Pfam" id="PF04452"/>
    </source>
</evidence>
<dbReference type="PANTHER" id="PTHR30027">
    <property type="entry name" value="RIBOSOMAL RNA SMALL SUBUNIT METHYLTRANSFERASE E"/>
    <property type="match status" value="1"/>
</dbReference>
<dbReference type="Proteomes" id="UP000724686">
    <property type="component" value="Unassembled WGS sequence"/>
</dbReference>
<sequence>MNLLICKEEWRIAGSNRFRIVDPIKIKHISEILRKQIGDRLRAGIVDQSFGQFRIEELSLKEIVGTYKPILTPKRRIPEVHLLLAVNRPPTVRKILELAGTWGVCEIQFFLTKNSRRDYLTSPVWKSEEIEKELLEGMEQGKNVFLPKVALDSENRPETVFLEKTKDRKFRFLFLLDRKGKTISRIFEEPYNRNLEYSENRILVAIGPESGFVKKEIDFWKDSGFESVTVSSRVLRTETAVAFLLSRLEEESLFLKS</sequence>
<dbReference type="RefSeq" id="WP_205280736.1">
    <property type="nucleotide sequence ID" value="NZ_JAFFPU010000067.1"/>
</dbReference>
<evidence type="ECO:0000256" key="10">
    <source>
        <dbReference type="PIRNR" id="PIRNR015601"/>
    </source>
</evidence>
<evidence type="ECO:0000256" key="7">
    <source>
        <dbReference type="ARBA" id="ARBA00022691"/>
    </source>
</evidence>
<gene>
    <name evidence="12" type="ORF">JWG45_16575</name>
</gene>
<evidence type="ECO:0000256" key="4">
    <source>
        <dbReference type="ARBA" id="ARBA00022552"/>
    </source>
</evidence>
<dbReference type="InterPro" id="IPR029026">
    <property type="entry name" value="tRNA_m1G_MTases_N"/>
</dbReference>
<dbReference type="EMBL" id="JAFFPU010000067">
    <property type="protein sequence ID" value="MBM9578762.1"/>
    <property type="molecule type" value="Genomic_DNA"/>
</dbReference>
<dbReference type="PIRSF" id="PIRSF015601">
    <property type="entry name" value="MTase_slr0722"/>
    <property type="match status" value="1"/>
</dbReference>
<comment type="subcellular location">
    <subcellularLocation>
        <location evidence="1 10">Cytoplasm</location>
    </subcellularLocation>
</comment>
<keyword evidence="3 10" id="KW-0963">Cytoplasm</keyword>
<dbReference type="InterPro" id="IPR046886">
    <property type="entry name" value="RsmE_MTase_dom"/>
</dbReference>
<accession>A0ABS2UHM0</accession>
<comment type="catalytic activity">
    <reaction evidence="9 10">
        <text>uridine(1498) in 16S rRNA + S-adenosyl-L-methionine = N(3)-methyluridine(1498) in 16S rRNA + S-adenosyl-L-homocysteine + H(+)</text>
        <dbReference type="Rhea" id="RHEA:42920"/>
        <dbReference type="Rhea" id="RHEA-COMP:10283"/>
        <dbReference type="Rhea" id="RHEA-COMP:10284"/>
        <dbReference type="ChEBI" id="CHEBI:15378"/>
        <dbReference type="ChEBI" id="CHEBI:57856"/>
        <dbReference type="ChEBI" id="CHEBI:59789"/>
        <dbReference type="ChEBI" id="CHEBI:65315"/>
        <dbReference type="ChEBI" id="CHEBI:74502"/>
        <dbReference type="EC" id="2.1.1.193"/>
    </reaction>
</comment>
<dbReference type="GO" id="GO:0032259">
    <property type="term" value="P:methylation"/>
    <property type="evidence" value="ECO:0007669"/>
    <property type="project" value="UniProtKB-KW"/>
</dbReference>
<feature type="domain" description="Ribosomal RNA small subunit methyltransferase E methyltransferase" evidence="11">
    <location>
        <begin position="78"/>
        <end position="248"/>
    </location>
</feature>
<keyword evidence="4 10" id="KW-0698">rRNA processing</keyword>
<protein>
    <recommendedName>
        <fullName evidence="10">Ribosomal RNA small subunit methyltransferase E</fullName>
        <ecNumber evidence="10">2.1.1.193</ecNumber>
    </recommendedName>
</protein>
<evidence type="ECO:0000313" key="12">
    <source>
        <dbReference type="EMBL" id="MBM9578762.1"/>
    </source>
</evidence>
<dbReference type="Gene3D" id="3.40.1280.10">
    <property type="match status" value="1"/>
</dbReference>
<keyword evidence="7 10" id="KW-0949">S-adenosyl-L-methionine</keyword>
<dbReference type="PANTHER" id="PTHR30027:SF3">
    <property type="entry name" value="16S RRNA (URACIL(1498)-N(3))-METHYLTRANSFERASE"/>
    <property type="match status" value="1"/>
</dbReference>
<keyword evidence="5 10" id="KW-0489">Methyltransferase</keyword>